<accession>A0AAV3ZBJ5</accession>
<protein>
    <submittedName>
        <fullName evidence="1">Uncharacterized protein</fullName>
    </submittedName>
</protein>
<keyword evidence="2" id="KW-1185">Reference proteome</keyword>
<dbReference type="AlphaFoldDB" id="A0AAV3ZBJ5"/>
<sequence length="75" mass="8378">MSACDDFFSFLSVSSFLLGLKSSDRLYRTFDGRQADSRVFLAAAMETRLFLTAPNLTIESLWDRVIPACYTGGNL</sequence>
<organism evidence="1 2">
    <name type="scientific">Plakobranchus ocellatus</name>
    <dbReference type="NCBI Taxonomy" id="259542"/>
    <lineage>
        <taxon>Eukaryota</taxon>
        <taxon>Metazoa</taxon>
        <taxon>Spiralia</taxon>
        <taxon>Lophotrochozoa</taxon>
        <taxon>Mollusca</taxon>
        <taxon>Gastropoda</taxon>
        <taxon>Heterobranchia</taxon>
        <taxon>Euthyneura</taxon>
        <taxon>Panpulmonata</taxon>
        <taxon>Sacoglossa</taxon>
        <taxon>Placobranchoidea</taxon>
        <taxon>Plakobranchidae</taxon>
        <taxon>Plakobranchus</taxon>
    </lineage>
</organism>
<evidence type="ECO:0000313" key="2">
    <source>
        <dbReference type="Proteomes" id="UP000735302"/>
    </source>
</evidence>
<dbReference type="EMBL" id="BLXT01002259">
    <property type="protein sequence ID" value="GFN92626.1"/>
    <property type="molecule type" value="Genomic_DNA"/>
</dbReference>
<dbReference type="Proteomes" id="UP000735302">
    <property type="component" value="Unassembled WGS sequence"/>
</dbReference>
<reference evidence="1 2" key="1">
    <citation type="journal article" date="2021" name="Elife">
        <title>Chloroplast acquisition without the gene transfer in kleptoplastic sea slugs, Plakobranchus ocellatus.</title>
        <authorList>
            <person name="Maeda T."/>
            <person name="Takahashi S."/>
            <person name="Yoshida T."/>
            <person name="Shimamura S."/>
            <person name="Takaki Y."/>
            <person name="Nagai Y."/>
            <person name="Toyoda A."/>
            <person name="Suzuki Y."/>
            <person name="Arimoto A."/>
            <person name="Ishii H."/>
            <person name="Satoh N."/>
            <person name="Nishiyama T."/>
            <person name="Hasebe M."/>
            <person name="Maruyama T."/>
            <person name="Minagawa J."/>
            <person name="Obokata J."/>
            <person name="Shigenobu S."/>
        </authorList>
    </citation>
    <scope>NUCLEOTIDE SEQUENCE [LARGE SCALE GENOMIC DNA]</scope>
</reference>
<comment type="caution">
    <text evidence="1">The sequence shown here is derived from an EMBL/GenBank/DDBJ whole genome shotgun (WGS) entry which is preliminary data.</text>
</comment>
<evidence type="ECO:0000313" key="1">
    <source>
        <dbReference type="EMBL" id="GFN92626.1"/>
    </source>
</evidence>
<gene>
    <name evidence="1" type="ORF">PoB_001913200</name>
</gene>
<proteinExistence type="predicted"/>
<name>A0AAV3ZBJ5_9GAST</name>